<organism evidence="2 3">
    <name type="scientific">Plasmopara halstedii</name>
    <name type="common">Downy mildew of sunflower</name>
    <dbReference type="NCBI Taxonomy" id="4781"/>
    <lineage>
        <taxon>Eukaryota</taxon>
        <taxon>Sar</taxon>
        <taxon>Stramenopiles</taxon>
        <taxon>Oomycota</taxon>
        <taxon>Peronosporomycetes</taxon>
        <taxon>Peronosporales</taxon>
        <taxon>Peronosporaceae</taxon>
        <taxon>Plasmopara</taxon>
    </lineage>
</organism>
<dbReference type="GeneID" id="36395878"/>
<proteinExistence type="predicted"/>
<accession>A0A0N7L6J6</accession>
<feature type="compositionally biased region" description="Polar residues" evidence="1">
    <location>
        <begin position="53"/>
        <end position="69"/>
    </location>
</feature>
<evidence type="ECO:0000313" key="3">
    <source>
        <dbReference type="Proteomes" id="UP000054928"/>
    </source>
</evidence>
<dbReference type="AlphaFoldDB" id="A0A0N7L6J6"/>
<dbReference type="Proteomes" id="UP000054928">
    <property type="component" value="Unassembled WGS sequence"/>
</dbReference>
<dbReference type="EMBL" id="CCYD01001204">
    <property type="protein sequence ID" value="CEG44459.1"/>
    <property type="molecule type" value="Genomic_DNA"/>
</dbReference>
<feature type="region of interest" description="Disordered" evidence="1">
    <location>
        <begin position="52"/>
        <end position="77"/>
    </location>
</feature>
<keyword evidence="3" id="KW-1185">Reference proteome</keyword>
<reference evidence="3" key="1">
    <citation type="submission" date="2014-09" db="EMBL/GenBank/DDBJ databases">
        <authorList>
            <person name="Sharma Rahul"/>
            <person name="Thines Marco"/>
        </authorList>
    </citation>
    <scope>NUCLEOTIDE SEQUENCE [LARGE SCALE GENOMIC DNA]</scope>
</reference>
<evidence type="ECO:0000313" key="2">
    <source>
        <dbReference type="EMBL" id="CEG44459.1"/>
    </source>
</evidence>
<name>A0A0N7L6J6_PLAHL</name>
<dbReference type="RefSeq" id="XP_024580828.1">
    <property type="nucleotide sequence ID" value="XM_024730563.1"/>
</dbReference>
<evidence type="ECO:0000256" key="1">
    <source>
        <dbReference type="SAM" id="MobiDB-lite"/>
    </source>
</evidence>
<protein>
    <submittedName>
        <fullName evidence="2">Uncharacterized protein</fullName>
    </submittedName>
</protein>
<sequence length="110" mass="12676">MKEREKQIELFSKDLKLKPFYAKIEKDSHDQAKLAGETLGAESQVASFEKKQQSLAIAQDGTQRRQSSAIPEESVDDEKHLDEFPLLLTQGKLKLKLNQNELQRLARIRR</sequence>